<evidence type="ECO:0000313" key="4">
    <source>
        <dbReference type="Proteomes" id="UP000268007"/>
    </source>
</evidence>
<protein>
    <submittedName>
        <fullName evidence="3">ComF family protein</fullName>
    </submittedName>
</protein>
<sequence length="232" mass="26030">MNQVSRYLHHFVALIFPELCQACGASLIAAEKVICINCTYNLPYTNFHQQPDNVVARQLWGRINLQAVYVLLYFVKGGKVQNMMHRFKYNNMPQIGNRLGQIAGAQLAGAAAYQNIDVIIPVPLHPKKLKQRGYNQSERFADGLSEKMTARVDTGSLIRVKHTDTQTKKSRFSRYENMKEVFTVLHPERLTGKHVLLVDDIITTGSTLEACGLELLKIPGLTLSLAAIAYAE</sequence>
<accession>A0A495J9B4</accession>
<dbReference type="Proteomes" id="UP000268007">
    <property type="component" value="Unassembled WGS sequence"/>
</dbReference>
<gene>
    <name evidence="3" type="ORF">BDD43_5877</name>
</gene>
<organism evidence="3 4">
    <name type="scientific">Mucilaginibacter gracilis</name>
    <dbReference type="NCBI Taxonomy" id="423350"/>
    <lineage>
        <taxon>Bacteria</taxon>
        <taxon>Pseudomonadati</taxon>
        <taxon>Bacteroidota</taxon>
        <taxon>Sphingobacteriia</taxon>
        <taxon>Sphingobacteriales</taxon>
        <taxon>Sphingobacteriaceae</taxon>
        <taxon>Mucilaginibacter</taxon>
    </lineage>
</organism>
<dbReference type="Gene3D" id="3.40.50.2020">
    <property type="match status" value="1"/>
</dbReference>
<name>A0A495J9B4_9SPHI</name>
<evidence type="ECO:0000313" key="3">
    <source>
        <dbReference type="EMBL" id="RKR85606.1"/>
    </source>
</evidence>
<dbReference type="OrthoDB" id="9779910at2"/>
<proteinExistence type="inferred from homology"/>
<dbReference type="SUPFAM" id="SSF53271">
    <property type="entry name" value="PRTase-like"/>
    <property type="match status" value="1"/>
</dbReference>
<comment type="similarity">
    <text evidence="1">Belongs to the ComF/GntX family.</text>
</comment>
<keyword evidence="4" id="KW-1185">Reference proteome</keyword>
<dbReference type="RefSeq" id="WP_121201644.1">
    <property type="nucleotide sequence ID" value="NZ_RBKU01000001.1"/>
</dbReference>
<feature type="domain" description="Phosphoribosyltransferase" evidence="2">
    <location>
        <begin position="139"/>
        <end position="217"/>
    </location>
</feature>
<evidence type="ECO:0000259" key="2">
    <source>
        <dbReference type="Pfam" id="PF00156"/>
    </source>
</evidence>
<evidence type="ECO:0000256" key="1">
    <source>
        <dbReference type="ARBA" id="ARBA00008007"/>
    </source>
</evidence>
<dbReference type="InterPro" id="IPR051910">
    <property type="entry name" value="ComF/GntX_DNA_util-trans"/>
</dbReference>
<reference evidence="3 4" key="1">
    <citation type="submission" date="2018-10" db="EMBL/GenBank/DDBJ databases">
        <title>Genomic Encyclopedia of Archaeal and Bacterial Type Strains, Phase II (KMG-II): from individual species to whole genera.</title>
        <authorList>
            <person name="Goeker M."/>
        </authorList>
    </citation>
    <scope>NUCLEOTIDE SEQUENCE [LARGE SCALE GENOMIC DNA]</scope>
    <source>
        <strain evidence="3 4">DSM 18602</strain>
    </source>
</reference>
<dbReference type="EMBL" id="RBKU01000001">
    <property type="protein sequence ID" value="RKR85606.1"/>
    <property type="molecule type" value="Genomic_DNA"/>
</dbReference>
<dbReference type="InterPro" id="IPR029057">
    <property type="entry name" value="PRTase-like"/>
</dbReference>
<dbReference type="Pfam" id="PF00156">
    <property type="entry name" value="Pribosyltran"/>
    <property type="match status" value="1"/>
</dbReference>
<dbReference type="AlphaFoldDB" id="A0A495J9B4"/>
<comment type="caution">
    <text evidence="3">The sequence shown here is derived from an EMBL/GenBank/DDBJ whole genome shotgun (WGS) entry which is preliminary data.</text>
</comment>
<dbReference type="PANTHER" id="PTHR47505:SF1">
    <property type="entry name" value="DNA UTILIZATION PROTEIN YHGH"/>
    <property type="match status" value="1"/>
</dbReference>
<dbReference type="CDD" id="cd06223">
    <property type="entry name" value="PRTases_typeI"/>
    <property type="match status" value="1"/>
</dbReference>
<dbReference type="PANTHER" id="PTHR47505">
    <property type="entry name" value="DNA UTILIZATION PROTEIN YHGH"/>
    <property type="match status" value="1"/>
</dbReference>
<dbReference type="InterPro" id="IPR000836">
    <property type="entry name" value="PRTase_dom"/>
</dbReference>